<dbReference type="InterPro" id="IPR000891">
    <property type="entry name" value="PYR_CT"/>
</dbReference>
<dbReference type="PANTHER" id="PTHR42738:SF7">
    <property type="entry name" value="HYDROXYMETHYLGLUTARYL-COA LYASE"/>
    <property type="match status" value="1"/>
</dbReference>
<evidence type="ECO:0000259" key="8">
    <source>
        <dbReference type="PROSITE" id="PS50991"/>
    </source>
</evidence>
<evidence type="ECO:0000256" key="4">
    <source>
        <dbReference type="ARBA" id="ARBA00022723"/>
    </source>
</evidence>
<dbReference type="PANTHER" id="PTHR42738">
    <property type="entry name" value="HYDROXYMETHYLGLUTARYL-COA LYASE"/>
    <property type="match status" value="1"/>
</dbReference>
<comment type="similarity">
    <text evidence="2">Belongs to the HMG-CoA lyase family.</text>
</comment>
<proteinExistence type="inferred from homology"/>
<name>A0A2S5BJF7_9BASI</name>
<reference evidence="9 10" key="1">
    <citation type="journal article" date="2018" name="Front. Microbiol.">
        <title>Prospects for Fungal Bioremediation of Acidic Radioactive Waste Sites: Characterization and Genome Sequence of Rhodotorula taiwanensis MD1149.</title>
        <authorList>
            <person name="Tkavc R."/>
            <person name="Matrosova V.Y."/>
            <person name="Grichenko O.E."/>
            <person name="Gostincar C."/>
            <person name="Volpe R.P."/>
            <person name="Klimenkova P."/>
            <person name="Gaidamakova E.K."/>
            <person name="Zhou C.E."/>
            <person name="Stewart B.J."/>
            <person name="Lyman M.G."/>
            <person name="Malfatti S.A."/>
            <person name="Rubinfeld B."/>
            <person name="Courtot M."/>
            <person name="Singh J."/>
            <person name="Dalgard C.L."/>
            <person name="Hamilton T."/>
            <person name="Frey K.G."/>
            <person name="Gunde-Cimerman N."/>
            <person name="Dugan L."/>
            <person name="Daly M.J."/>
        </authorList>
    </citation>
    <scope>NUCLEOTIDE SEQUENCE [LARGE SCALE GENOMIC DNA]</scope>
    <source>
        <strain evidence="9 10">MD1149</strain>
    </source>
</reference>
<dbReference type="SUPFAM" id="SSF51569">
    <property type="entry name" value="Aldolase"/>
    <property type="match status" value="1"/>
</dbReference>
<comment type="caution">
    <text evidence="9">The sequence shown here is derived from an EMBL/GenBank/DDBJ whole genome shotgun (WGS) entry which is preliminary data.</text>
</comment>
<gene>
    <name evidence="9" type="ORF">BMF94_0144</name>
</gene>
<evidence type="ECO:0000313" key="10">
    <source>
        <dbReference type="Proteomes" id="UP000237144"/>
    </source>
</evidence>
<evidence type="ECO:0000256" key="3">
    <source>
        <dbReference type="ARBA" id="ARBA00012910"/>
    </source>
</evidence>
<keyword evidence="10" id="KW-1185">Reference proteome</keyword>
<dbReference type="GO" id="GO:0006552">
    <property type="term" value="P:L-leucine catabolic process"/>
    <property type="evidence" value="ECO:0007669"/>
    <property type="project" value="TreeGrafter"/>
</dbReference>
<evidence type="ECO:0000256" key="5">
    <source>
        <dbReference type="ARBA" id="ARBA00023239"/>
    </source>
</evidence>
<evidence type="ECO:0000256" key="6">
    <source>
        <dbReference type="ARBA" id="ARBA00049877"/>
    </source>
</evidence>
<evidence type="ECO:0000313" key="9">
    <source>
        <dbReference type="EMBL" id="POY76891.1"/>
    </source>
</evidence>
<organism evidence="9 10">
    <name type="scientific">Rhodotorula taiwanensis</name>
    <dbReference type="NCBI Taxonomy" id="741276"/>
    <lineage>
        <taxon>Eukaryota</taxon>
        <taxon>Fungi</taxon>
        <taxon>Dikarya</taxon>
        <taxon>Basidiomycota</taxon>
        <taxon>Pucciniomycotina</taxon>
        <taxon>Microbotryomycetes</taxon>
        <taxon>Sporidiobolales</taxon>
        <taxon>Sporidiobolaceae</taxon>
        <taxon>Rhodotorula</taxon>
    </lineage>
</organism>
<dbReference type="NCBIfam" id="NF004283">
    <property type="entry name" value="PRK05692.1"/>
    <property type="match status" value="1"/>
</dbReference>
<dbReference type="PROSITE" id="PS50991">
    <property type="entry name" value="PYR_CT"/>
    <property type="match status" value="1"/>
</dbReference>
<protein>
    <recommendedName>
        <fullName evidence="3">hydroxymethylglutaryl-CoA lyase</fullName>
        <ecNumber evidence="3">4.1.3.4</ecNumber>
    </recommendedName>
</protein>
<dbReference type="AlphaFoldDB" id="A0A2S5BJF7"/>
<keyword evidence="4" id="KW-0479">Metal-binding</keyword>
<feature type="compositionally biased region" description="Basic and acidic residues" evidence="7">
    <location>
        <begin position="363"/>
        <end position="372"/>
    </location>
</feature>
<dbReference type="InterPro" id="IPR013785">
    <property type="entry name" value="Aldolase_TIM"/>
</dbReference>
<dbReference type="OrthoDB" id="1905920at2759"/>
<evidence type="ECO:0000256" key="2">
    <source>
        <dbReference type="ARBA" id="ARBA00009405"/>
    </source>
</evidence>
<dbReference type="UniPathway" id="UPA00896">
    <property type="reaction ID" value="UER00863"/>
</dbReference>
<dbReference type="GO" id="GO:0004419">
    <property type="term" value="F:hydroxymethylglutaryl-CoA lyase activity"/>
    <property type="evidence" value="ECO:0007669"/>
    <property type="project" value="UniProtKB-EC"/>
</dbReference>
<dbReference type="GO" id="GO:0046872">
    <property type="term" value="F:metal ion binding"/>
    <property type="evidence" value="ECO:0007669"/>
    <property type="project" value="UniProtKB-KW"/>
</dbReference>
<comment type="pathway">
    <text evidence="1">Metabolic intermediate metabolism; (S)-3-hydroxy-3-methylglutaryl-CoA degradation; acetoacetate from (S)-3-hydroxy-3-methylglutaryl-CoA: step 1/1.</text>
</comment>
<dbReference type="FunFam" id="3.20.20.70:FF:000071">
    <property type="entry name" value="Hydroxymethylglutaryl-CoA lyase"/>
    <property type="match status" value="1"/>
</dbReference>
<accession>A0A2S5BJF7</accession>
<dbReference type="EMBL" id="PJQD01000001">
    <property type="protein sequence ID" value="POY76891.1"/>
    <property type="molecule type" value="Genomic_DNA"/>
</dbReference>
<comment type="catalytic activity">
    <reaction evidence="6">
        <text>(3S)-3-hydroxy-3-methylglutaryl-CoA = acetoacetate + acetyl-CoA</text>
        <dbReference type="Rhea" id="RHEA:24404"/>
        <dbReference type="ChEBI" id="CHEBI:13705"/>
        <dbReference type="ChEBI" id="CHEBI:43074"/>
        <dbReference type="ChEBI" id="CHEBI:57288"/>
        <dbReference type="EC" id="4.1.3.4"/>
    </reaction>
</comment>
<dbReference type="GO" id="GO:0046951">
    <property type="term" value="P:ketone body biosynthetic process"/>
    <property type="evidence" value="ECO:0007669"/>
    <property type="project" value="TreeGrafter"/>
</dbReference>
<feature type="domain" description="Pyruvate carboxyltransferase" evidence="8">
    <location>
        <begin position="31"/>
        <end position="311"/>
    </location>
</feature>
<dbReference type="CDD" id="cd07938">
    <property type="entry name" value="DRE_TIM_HMGL"/>
    <property type="match status" value="1"/>
</dbReference>
<dbReference type="Gene3D" id="3.20.20.70">
    <property type="entry name" value="Aldolase class I"/>
    <property type="match status" value="1"/>
</dbReference>
<feature type="region of interest" description="Disordered" evidence="7">
    <location>
        <begin position="352"/>
        <end position="372"/>
    </location>
</feature>
<dbReference type="Proteomes" id="UP000237144">
    <property type="component" value="Unassembled WGS sequence"/>
</dbReference>
<keyword evidence="5" id="KW-0456">Lyase</keyword>
<dbReference type="Pfam" id="PF00682">
    <property type="entry name" value="HMGL-like"/>
    <property type="match status" value="1"/>
</dbReference>
<evidence type="ECO:0000256" key="1">
    <source>
        <dbReference type="ARBA" id="ARBA00005143"/>
    </source>
</evidence>
<dbReference type="STRING" id="741276.A0A2S5BJF7"/>
<dbReference type="InterPro" id="IPR043594">
    <property type="entry name" value="HMGL"/>
</dbReference>
<sequence length="372" mass="40210">MLARNLSRTVSRQAVRRLFSSTPNRSSRALVKIVEVGPRDGLQNEKTPLSTELKVELIERLVNVGLMDIEAGSFVSPKWVPQMATTADVMTSPTLARLRERHGDKLSLPCLVPNDRGMHALASLMDKHPSTPPLTNEVALFVAATEGFSRANLNKSVAEALSVQPPIFEAARKRGLKARAYVSVVLGCPFEGYVDPKEAARVAKELLDMGAYEVSLGDTIGVGVPQQWEDLLSECQKLNLPMDKLAAHCHDTYGTAVANVLHCVSLGVPTIDSSVAALGGCPYSPGATGNVSTEDVVYALHESGIPSTFLPTPEPGSLLAWHDRGVDGRQRFEELCDVGEWVSEAIGRTNGSRVGKAVRGRKQREAQKRAKL</sequence>
<dbReference type="EC" id="4.1.3.4" evidence="3"/>
<evidence type="ECO:0000256" key="7">
    <source>
        <dbReference type="SAM" id="MobiDB-lite"/>
    </source>
</evidence>